<accession>A0A1T4MBD7</accession>
<dbReference type="Proteomes" id="UP000190367">
    <property type="component" value="Unassembled WGS sequence"/>
</dbReference>
<reference evidence="2" key="1">
    <citation type="submission" date="2017-02" db="EMBL/GenBank/DDBJ databases">
        <authorList>
            <person name="Varghese N."/>
            <person name="Submissions S."/>
        </authorList>
    </citation>
    <scope>NUCLEOTIDE SEQUENCE [LARGE SCALE GENOMIC DNA]</scope>
    <source>
        <strain evidence="2">DSM 22224</strain>
    </source>
</reference>
<dbReference type="AlphaFoldDB" id="A0A1T4MBD7"/>
<gene>
    <name evidence="1" type="ORF">SAMN04488128_1011030</name>
</gene>
<dbReference type="EMBL" id="FUWZ01000001">
    <property type="protein sequence ID" value="SJZ64166.1"/>
    <property type="molecule type" value="Genomic_DNA"/>
</dbReference>
<name>A0A1T4MBD7_9BACT</name>
<evidence type="ECO:0000313" key="1">
    <source>
        <dbReference type="EMBL" id="SJZ64166.1"/>
    </source>
</evidence>
<proteinExistence type="predicted"/>
<sequence length="89" mass="9797">MAKGKDPRFEAVRTLIEGGQIKDLRGIYDIIPMTTVGTAVGIHKSTLYKKLMNPGLIKIEECILLGKAFGLTPQIIMTLALNQMHKKSS</sequence>
<dbReference type="STRING" id="634771.SAMN04488128_1011030"/>
<organism evidence="1 2">
    <name type="scientific">Chitinophaga eiseniae</name>
    <dbReference type="NCBI Taxonomy" id="634771"/>
    <lineage>
        <taxon>Bacteria</taxon>
        <taxon>Pseudomonadati</taxon>
        <taxon>Bacteroidota</taxon>
        <taxon>Chitinophagia</taxon>
        <taxon>Chitinophagales</taxon>
        <taxon>Chitinophagaceae</taxon>
        <taxon>Chitinophaga</taxon>
    </lineage>
</organism>
<evidence type="ECO:0000313" key="2">
    <source>
        <dbReference type="Proteomes" id="UP000190367"/>
    </source>
</evidence>
<protein>
    <submittedName>
        <fullName evidence="1">Uncharacterized protein</fullName>
    </submittedName>
</protein>
<keyword evidence="2" id="KW-1185">Reference proteome</keyword>
<dbReference type="RefSeq" id="WP_078667658.1">
    <property type="nucleotide sequence ID" value="NZ_FUWZ01000001.1"/>
</dbReference>
<dbReference type="OrthoDB" id="674864at2"/>